<protein>
    <submittedName>
        <fullName evidence="3">Uncharacterized protein</fullName>
    </submittedName>
</protein>
<sequence length="393" mass="46768">MLTKFLMVLVFSVFVNSTPVFPDSSQDLVEYYDRHQNDWDQRHKTYKNTENLQSKLIGKALELLNKQKNNLITTDFNKCLYQDNELSDKIICIKDFIRENSEENNDSSYQDLTKSELVDTAQAMPIPSILADENHNTHQKNKKYSRSELINEQTNNMKLMTYNRCLHEDYESDRKKCMKELVEKTVRKGVEDSDNYMNDYYENQDPSKPDRSYKKKSFSQDYLDINDLLRTNKNMDNDKTKKKIILKIVQPNKNKFTRFDYDLTGVRKFNHDEDKMEKKNILRTDYDSSDSSGSDEKQAKRNDVKDESSDRDSDESSSDEEDVKRKLKTKKKVNPTVYYMQGPSRMYGEDARRRIPHFFPKRYHWDEDDIKDLKNYWFQGPQGKYSGPYKTPY</sequence>
<dbReference type="Proteomes" id="UP001153954">
    <property type="component" value="Unassembled WGS sequence"/>
</dbReference>
<dbReference type="EMBL" id="CAKOGL010000001">
    <property type="protein sequence ID" value="CAH2083440.1"/>
    <property type="molecule type" value="Genomic_DNA"/>
</dbReference>
<comment type="caution">
    <text evidence="3">The sequence shown here is derived from an EMBL/GenBank/DDBJ whole genome shotgun (WGS) entry which is preliminary data.</text>
</comment>
<keyword evidence="2" id="KW-0732">Signal</keyword>
<feature type="compositionally biased region" description="Basic and acidic residues" evidence="1">
    <location>
        <begin position="294"/>
        <end position="311"/>
    </location>
</feature>
<gene>
    <name evidence="3" type="ORF">EEDITHA_LOCUS137</name>
</gene>
<reference evidence="3" key="1">
    <citation type="submission" date="2022-03" db="EMBL/GenBank/DDBJ databases">
        <authorList>
            <person name="Tunstrom K."/>
        </authorList>
    </citation>
    <scope>NUCLEOTIDE SEQUENCE</scope>
</reference>
<accession>A0AAU9T936</accession>
<proteinExistence type="predicted"/>
<name>A0AAU9T936_EUPED</name>
<evidence type="ECO:0000256" key="2">
    <source>
        <dbReference type="SAM" id="SignalP"/>
    </source>
</evidence>
<evidence type="ECO:0000256" key="1">
    <source>
        <dbReference type="SAM" id="MobiDB-lite"/>
    </source>
</evidence>
<feature type="chain" id="PRO_5043863374" evidence="2">
    <location>
        <begin position="18"/>
        <end position="393"/>
    </location>
</feature>
<evidence type="ECO:0000313" key="3">
    <source>
        <dbReference type="EMBL" id="CAH2083440.1"/>
    </source>
</evidence>
<feature type="region of interest" description="Disordered" evidence="1">
    <location>
        <begin position="280"/>
        <end position="335"/>
    </location>
</feature>
<keyword evidence="4" id="KW-1185">Reference proteome</keyword>
<dbReference type="AlphaFoldDB" id="A0AAU9T936"/>
<feature type="region of interest" description="Disordered" evidence="1">
    <location>
        <begin position="195"/>
        <end position="217"/>
    </location>
</feature>
<feature type="signal peptide" evidence="2">
    <location>
        <begin position="1"/>
        <end position="17"/>
    </location>
</feature>
<evidence type="ECO:0000313" key="4">
    <source>
        <dbReference type="Proteomes" id="UP001153954"/>
    </source>
</evidence>
<feature type="compositionally biased region" description="Acidic residues" evidence="1">
    <location>
        <begin position="312"/>
        <end position="321"/>
    </location>
</feature>
<organism evidence="3 4">
    <name type="scientific">Euphydryas editha</name>
    <name type="common">Edith's checkerspot</name>
    <dbReference type="NCBI Taxonomy" id="104508"/>
    <lineage>
        <taxon>Eukaryota</taxon>
        <taxon>Metazoa</taxon>
        <taxon>Ecdysozoa</taxon>
        <taxon>Arthropoda</taxon>
        <taxon>Hexapoda</taxon>
        <taxon>Insecta</taxon>
        <taxon>Pterygota</taxon>
        <taxon>Neoptera</taxon>
        <taxon>Endopterygota</taxon>
        <taxon>Lepidoptera</taxon>
        <taxon>Glossata</taxon>
        <taxon>Ditrysia</taxon>
        <taxon>Papilionoidea</taxon>
        <taxon>Nymphalidae</taxon>
        <taxon>Nymphalinae</taxon>
        <taxon>Euphydryas</taxon>
    </lineage>
</organism>